<dbReference type="KEGG" id="ncon:LC1Nh_0335"/>
<dbReference type="Proteomes" id="UP000377803">
    <property type="component" value="Chromosome"/>
</dbReference>
<dbReference type="GeneID" id="42364718"/>
<gene>
    <name evidence="3" type="ORF">LC1Nh_0335</name>
</gene>
<dbReference type="RefSeq" id="WP_153549975.1">
    <property type="nucleotide sequence ID" value="NZ_CP040089.1"/>
</dbReference>
<organism evidence="3 4">
    <name type="scientific">Candidatus Nanohalobium constans</name>
    <dbReference type="NCBI Taxonomy" id="2565781"/>
    <lineage>
        <taxon>Archaea</taxon>
        <taxon>Candidatus Nanohalarchaeota</taxon>
        <taxon>Candidatus Nanohalobia</taxon>
        <taxon>Candidatus Nanohalobiales</taxon>
        <taxon>Candidatus Nanohalobiaceae</taxon>
        <taxon>Candidatus Nanohalobium</taxon>
    </lineage>
</organism>
<feature type="transmembrane region" description="Helical" evidence="1">
    <location>
        <begin position="122"/>
        <end position="147"/>
    </location>
</feature>
<feature type="transmembrane region" description="Helical" evidence="1">
    <location>
        <begin position="12"/>
        <end position="33"/>
    </location>
</feature>
<accession>A0A5Q0UFA2</accession>
<name>A0A5Q0UFA2_9ARCH</name>
<keyword evidence="1" id="KW-0472">Membrane</keyword>
<feature type="transmembrane region" description="Helical" evidence="1">
    <location>
        <begin position="167"/>
        <end position="185"/>
    </location>
</feature>
<evidence type="ECO:0000313" key="4">
    <source>
        <dbReference type="Proteomes" id="UP000377803"/>
    </source>
</evidence>
<keyword evidence="1" id="KW-0812">Transmembrane</keyword>
<evidence type="ECO:0000256" key="1">
    <source>
        <dbReference type="SAM" id="Phobius"/>
    </source>
</evidence>
<evidence type="ECO:0000313" key="3">
    <source>
        <dbReference type="EMBL" id="QGA80236.1"/>
    </source>
</evidence>
<feature type="domain" description="Putative sensor" evidence="2">
    <location>
        <begin position="20"/>
        <end position="185"/>
    </location>
</feature>
<evidence type="ECO:0000259" key="2">
    <source>
        <dbReference type="Pfam" id="PF13796"/>
    </source>
</evidence>
<reference evidence="4" key="1">
    <citation type="submission" date="2019-05" db="EMBL/GenBank/DDBJ databases">
        <title>Candidatus Nanohalobium constans, a novel model system to study the DPANN nano-sized archaea: genomic and physiological characterization of a nanoarchaeon co-cultured with its chitinotrophic host.</title>
        <authorList>
            <person name="La Cono V."/>
            <person name="Arcadi E."/>
            <person name="Crisafi F."/>
            <person name="Denaro R."/>
            <person name="La Spada G."/>
            <person name="Messina E."/>
            <person name="Smedile F."/>
            <person name="Toshchakov S.V."/>
            <person name="Shevchenko M.A."/>
            <person name="Golyshin P.N."/>
            <person name="Golyshina O.V."/>
            <person name="Ferrer M."/>
            <person name="Rohde M."/>
            <person name="Mushegian A."/>
            <person name="Sorokin D.Y."/>
            <person name="Giuliano L."/>
            <person name="Yakimov M.M."/>
        </authorList>
    </citation>
    <scope>NUCLEOTIDE SEQUENCE [LARGE SCALE GENOMIC DNA]</scope>
    <source>
        <strain evidence="4">LC1Nh</strain>
    </source>
</reference>
<sequence length="199" mass="21478">MKNKLKNVFVPNMLRGHAVLLSSFITGNIYFLIAVSGFSAALGLVAGIITAPIGVLAGAATLYVIRKASNMELSILEKEAKRHDIELNMIPSIEGGDLLETSKELYLDTKSWKALLISLAKFPVGMASLILITTYISLSTALVLSPLLYRTIDFQVYGTTLTTPPELTAAVIAGLTIYIVGVNITEKASKLYLKLNSMI</sequence>
<dbReference type="Pfam" id="PF13796">
    <property type="entry name" value="Sensor"/>
    <property type="match status" value="1"/>
</dbReference>
<dbReference type="AlphaFoldDB" id="A0A5Q0UFA2"/>
<keyword evidence="1" id="KW-1133">Transmembrane helix</keyword>
<protein>
    <recommendedName>
        <fullName evidence="2">Putative sensor domain-containing protein</fullName>
    </recommendedName>
</protein>
<feature type="transmembrane region" description="Helical" evidence="1">
    <location>
        <begin position="39"/>
        <end position="65"/>
    </location>
</feature>
<dbReference type="EMBL" id="CP040089">
    <property type="protein sequence ID" value="QGA80236.1"/>
    <property type="molecule type" value="Genomic_DNA"/>
</dbReference>
<dbReference type="InterPro" id="IPR025828">
    <property type="entry name" value="Put_sensor_dom"/>
</dbReference>
<keyword evidence="4" id="KW-1185">Reference proteome</keyword>
<proteinExistence type="predicted"/>